<proteinExistence type="predicted"/>
<evidence type="ECO:0000256" key="2">
    <source>
        <dbReference type="ARBA" id="ARBA00023002"/>
    </source>
</evidence>
<dbReference type="Gramene" id="GBG89069">
    <property type="protein sequence ID" value="GBG89069"/>
    <property type="gene ID" value="CBR_g48779"/>
</dbReference>
<dbReference type="Pfam" id="PF00676">
    <property type="entry name" value="E1_dh"/>
    <property type="match status" value="1"/>
</dbReference>
<dbReference type="SUPFAM" id="SSF52518">
    <property type="entry name" value="Thiamin diphosphate-binding fold (THDP-binding)"/>
    <property type="match status" value="1"/>
</dbReference>
<accession>A0A388M3M1</accession>
<evidence type="ECO:0000313" key="5">
    <source>
        <dbReference type="EMBL" id="GBG89069.1"/>
    </source>
</evidence>
<evidence type="ECO:0000256" key="1">
    <source>
        <dbReference type="ARBA" id="ARBA00001964"/>
    </source>
</evidence>
<dbReference type="AlphaFoldDB" id="A0A388M3M1"/>
<dbReference type="InterPro" id="IPR050642">
    <property type="entry name" value="PDH_E1_Alpha_Subunit"/>
</dbReference>
<dbReference type="PANTHER" id="PTHR11516">
    <property type="entry name" value="PYRUVATE DEHYDROGENASE E1 COMPONENT, ALPHA SUBUNIT BACTERIAL AND ORGANELLAR"/>
    <property type="match status" value="1"/>
</dbReference>
<name>A0A388M3M1_CHABU</name>
<dbReference type="OMA" id="ALTEIMC"/>
<evidence type="ECO:0000256" key="3">
    <source>
        <dbReference type="ARBA" id="ARBA00023052"/>
    </source>
</evidence>
<dbReference type="OrthoDB" id="1160270at2759"/>
<dbReference type="STRING" id="69332.A0A388M3M1"/>
<comment type="caution">
    <text evidence="5">The sequence shown here is derived from an EMBL/GenBank/DDBJ whole genome shotgun (WGS) entry which is preliminary data.</text>
</comment>
<sequence>MFTDRPLYSGEDEEKAKYAARDPIAALKRYMLENQLCSEDELKAIDKQVEEVVDEAVEYAEASPVPERSQLLRYVFPDPKGFGIGPDGKYRCEHPDFTSGTANV</sequence>
<dbReference type="PANTHER" id="PTHR11516:SF60">
    <property type="entry name" value="PYRUVATE DEHYDROGENASE E1 COMPONENT SUBUNIT ALPHA"/>
    <property type="match status" value="1"/>
</dbReference>
<organism evidence="5 6">
    <name type="scientific">Chara braunii</name>
    <name type="common">Braun's stonewort</name>
    <dbReference type="NCBI Taxonomy" id="69332"/>
    <lineage>
        <taxon>Eukaryota</taxon>
        <taxon>Viridiplantae</taxon>
        <taxon>Streptophyta</taxon>
        <taxon>Charophyceae</taxon>
        <taxon>Charales</taxon>
        <taxon>Characeae</taxon>
        <taxon>Chara</taxon>
    </lineage>
</organism>
<reference evidence="5 6" key="1">
    <citation type="journal article" date="2018" name="Cell">
        <title>The Chara Genome: Secondary Complexity and Implications for Plant Terrestrialization.</title>
        <authorList>
            <person name="Nishiyama T."/>
            <person name="Sakayama H."/>
            <person name="Vries J.D."/>
            <person name="Buschmann H."/>
            <person name="Saint-Marcoux D."/>
            <person name="Ullrich K.K."/>
            <person name="Haas F.B."/>
            <person name="Vanderstraeten L."/>
            <person name="Becker D."/>
            <person name="Lang D."/>
            <person name="Vosolsobe S."/>
            <person name="Rombauts S."/>
            <person name="Wilhelmsson P.K.I."/>
            <person name="Janitza P."/>
            <person name="Kern R."/>
            <person name="Heyl A."/>
            <person name="Rumpler F."/>
            <person name="Villalobos L.I.A.C."/>
            <person name="Clay J.M."/>
            <person name="Skokan R."/>
            <person name="Toyoda A."/>
            <person name="Suzuki Y."/>
            <person name="Kagoshima H."/>
            <person name="Schijlen E."/>
            <person name="Tajeshwar N."/>
            <person name="Catarino B."/>
            <person name="Hetherington A.J."/>
            <person name="Saltykova A."/>
            <person name="Bonnot C."/>
            <person name="Breuninger H."/>
            <person name="Symeonidi A."/>
            <person name="Radhakrishnan G.V."/>
            <person name="Van Nieuwerburgh F."/>
            <person name="Deforce D."/>
            <person name="Chang C."/>
            <person name="Karol K.G."/>
            <person name="Hedrich R."/>
            <person name="Ulvskov P."/>
            <person name="Glockner G."/>
            <person name="Delwiche C.F."/>
            <person name="Petrasek J."/>
            <person name="Van de Peer Y."/>
            <person name="Friml J."/>
            <person name="Beilby M."/>
            <person name="Dolan L."/>
            <person name="Kohara Y."/>
            <person name="Sugano S."/>
            <person name="Fujiyama A."/>
            <person name="Delaux P.-M."/>
            <person name="Quint M."/>
            <person name="TheiBen G."/>
            <person name="Hagemann M."/>
            <person name="Harholt J."/>
            <person name="Dunand C."/>
            <person name="Zachgo S."/>
            <person name="Langdale J."/>
            <person name="Maumus F."/>
            <person name="Straeten D.V.D."/>
            <person name="Gould S.B."/>
            <person name="Rensing S.A."/>
        </authorList>
    </citation>
    <scope>NUCLEOTIDE SEQUENCE [LARGE SCALE GENOMIC DNA]</scope>
    <source>
        <strain evidence="5 6">S276</strain>
    </source>
</reference>
<comment type="cofactor">
    <cofactor evidence="1">
        <name>thiamine diphosphate</name>
        <dbReference type="ChEBI" id="CHEBI:58937"/>
    </cofactor>
</comment>
<keyword evidence="6" id="KW-1185">Reference proteome</keyword>
<dbReference type="InterPro" id="IPR001017">
    <property type="entry name" value="DH_E1"/>
</dbReference>
<gene>
    <name evidence="5" type="ORF">CBR_g48779</name>
</gene>
<dbReference type="Proteomes" id="UP000265515">
    <property type="component" value="Unassembled WGS sequence"/>
</dbReference>
<keyword evidence="3" id="KW-0786">Thiamine pyrophosphate</keyword>
<dbReference type="GO" id="GO:0004739">
    <property type="term" value="F:pyruvate dehydrogenase (acetyl-transferring) activity"/>
    <property type="evidence" value="ECO:0007669"/>
    <property type="project" value="TreeGrafter"/>
</dbReference>
<keyword evidence="2" id="KW-0560">Oxidoreductase</keyword>
<evidence type="ECO:0000313" key="6">
    <source>
        <dbReference type="Proteomes" id="UP000265515"/>
    </source>
</evidence>
<dbReference type="Gene3D" id="3.40.50.970">
    <property type="match status" value="1"/>
</dbReference>
<evidence type="ECO:0000259" key="4">
    <source>
        <dbReference type="Pfam" id="PF00676"/>
    </source>
</evidence>
<dbReference type="InterPro" id="IPR029061">
    <property type="entry name" value="THDP-binding"/>
</dbReference>
<feature type="domain" description="Dehydrogenase E1 component" evidence="4">
    <location>
        <begin position="8"/>
        <end position="67"/>
    </location>
</feature>
<dbReference type="GO" id="GO:0006086">
    <property type="term" value="P:pyruvate decarboxylation to acetyl-CoA"/>
    <property type="evidence" value="ECO:0007669"/>
    <property type="project" value="TreeGrafter"/>
</dbReference>
<dbReference type="EMBL" id="BFEA01000714">
    <property type="protein sequence ID" value="GBG89069.1"/>
    <property type="molecule type" value="Genomic_DNA"/>
</dbReference>
<protein>
    <recommendedName>
        <fullName evidence="4">Dehydrogenase E1 component domain-containing protein</fullName>
    </recommendedName>
</protein>